<sequence>MRRSFSRYKRDVSYLFVDGYNIINSWQNLIDLKNISLEDARNELIDEMIEFSHSTKEHIILVFDAYLVKKSGGKNYKRDGIDIIFTKEFETADHYIERQLDEIGKLTNVRVATSDNVEQQIILSRGGTRISARELEAEVLNSKNKVFHVAKKLKEEKVTALDEEIIHKLRKLKVDISRKNKNKK</sequence>
<accession>A0A6N3DCT0</accession>
<dbReference type="InterPro" id="IPR010298">
    <property type="entry name" value="YacP-like"/>
</dbReference>
<dbReference type="PANTHER" id="PTHR34547:SF1">
    <property type="entry name" value="YACP-LIKE NYN DOMAIN PROTEIN"/>
    <property type="match status" value="1"/>
</dbReference>
<name>A0A6N3DCT0_9FIRM</name>
<organism evidence="1">
    <name type="scientific">Peptoniphilus gorbachii</name>
    <dbReference type="NCBI Taxonomy" id="411567"/>
    <lineage>
        <taxon>Bacteria</taxon>
        <taxon>Bacillati</taxon>
        <taxon>Bacillota</taxon>
        <taxon>Tissierellia</taxon>
        <taxon>Tissierellales</taxon>
        <taxon>Peptoniphilaceae</taxon>
        <taxon>Peptoniphilus</taxon>
    </lineage>
</organism>
<dbReference type="Pfam" id="PF05991">
    <property type="entry name" value="NYN_YacP"/>
    <property type="match status" value="1"/>
</dbReference>
<dbReference type="CDD" id="cd10912">
    <property type="entry name" value="PIN_YacP-like"/>
    <property type="match status" value="1"/>
</dbReference>
<protein>
    <submittedName>
        <fullName evidence="1">YacP-like NYN domain protein</fullName>
    </submittedName>
</protein>
<gene>
    <name evidence="1" type="ORF">PGLFYP46_00592</name>
</gene>
<evidence type="ECO:0000313" key="1">
    <source>
        <dbReference type="EMBL" id="VYU23497.1"/>
    </source>
</evidence>
<proteinExistence type="predicted"/>
<dbReference type="EMBL" id="CACRUP010000024">
    <property type="protein sequence ID" value="VYU23497.1"/>
    <property type="molecule type" value="Genomic_DNA"/>
</dbReference>
<dbReference type="PANTHER" id="PTHR34547">
    <property type="entry name" value="YACP-LIKE NYN DOMAIN PROTEIN"/>
    <property type="match status" value="1"/>
</dbReference>
<dbReference type="RefSeq" id="WP_156702676.1">
    <property type="nucleotide sequence ID" value="NZ_CACRUP010000024.1"/>
</dbReference>
<dbReference type="AlphaFoldDB" id="A0A6N3DCT0"/>
<reference evidence="1" key="1">
    <citation type="submission" date="2019-11" db="EMBL/GenBank/DDBJ databases">
        <authorList>
            <person name="Feng L."/>
        </authorList>
    </citation>
    <scope>NUCLEOTIDE SEQUENCE</scope>
    <source>
        <strain evidence="1">PgorbachiiLFYP46</strain>
    </source>
</reference>